<dbReference type="CDD" id="cd00085">
    <property type="entry name" value="HNHc"/>
    <property type="match status" value="1"/>
</dbReference>
<sequence length="272" mass="31160">MFALFLGFNSQLSVISRGIKMSGIKLEDIREITKNPQGKGYLIIFNDNRVIILYKKRTIAALLTLIRYGEGCESDLTNATNNLQEIKTILKGKISENLIQDSYADANKPFSELWNEEGFNFIHAPPGQKRLGSQKYILDSSDHQRLFTTTKPPIRTPPSSIIQRNILEQQKNKCNFCGSILKKKENINQNTYARDRVRLVWDHRIPVEKGGNSADDNFQALCFYCNKCKWQICNLCNYAPDKCSECVLAFPEVTKIIFPSQENIEDRLNRAN</sequence>
<reference evidence="2 3" key="1">
    <citation type="journal article" date="2013" name="Genome Announc.">
        <title>Whole-Genome Sequence of Microcystis aeruginosa TAIHU98, a Nontoxic Bloom-Forming Strain Isolated from Taihu Lake, China.</title>
        <authorList>
            <person name="Yang C."/>
            <person name="Zhang W."/>
            <person name="Ren M."/>
            <person name="Song L."/>
            <person name="Li T."/>
            <person name="Zhao J."/>
        </authorList>
    </citation>
    <scope>NUCLEOTIDE SEQUENCE [LARGE SCALE GENOMIC DNA]</scope>
    <source>
        <strain evidence="2 3">TAIHU98</strain>
    </source>
</reference>
<accession>L7E2W6</accession>
<dbReference type="InterPro" id="IPR002711">
    <property type="entry name" value="HNH"/>
</dbReference>
<evidence type="ECO:0000313" key="2">
    <source>
        <dbReference type="EMBL" id="ELP53384.1"/>
    </source>
</evidence>
<gene>
    <name evidence="2" type="ORF">O53_2188</name>
</gene>
<proteinExistence type="predicted"/>
<dbReference type="Gene3D" id="1.10.30.50">
    <property type="match status" value="1"/>
</dbReference>
<dbReference type="AlphaFoldDB" id="L7E2W6"/>
<evidence type="ECO:0000259" key="1">
    <source>
        <dbReference type="Pfam" id="PF01844"/>
    </source>
</evidence>
<dbReference type="InterPro" id="IPR003615">
    <property type="entry name" value="HNH_nuc"/>
</dbReference>
<organism evidence="2 3">
    <name type="scientific">Microcystis aeruginosa TAIHU98</name>
    <dbReference type="NCBI Taxonomy" id="1134457"/>
    <lineage>
        <taxon>Bacteria</taxon>
        <taxon>Bacillati</taxon>
        <taxon>Cyanobacteriota</taxon>
        <taxon>Cyanophyceae</taxon>
        <taxon>Oscillatoriophycideae</taxon>
        <taxon>Chroococcales</taxon>
        <taxon>Microcystaceae</taxon>
        <taxon>Microcystis</taxon>
    </lineage>
</organism>
<comment type="caution">
    <text evidence="2">The sequence shown here is derived from an EMBL/GenBank/DDBJ whole genome shotgun (WGS) entry which is preliminary data.</text>
</comment>
<dbReference type="Pfam" id="PF01844">
    <property type="entry name" value="HNH"/>
    <property type="match status" value="1"/>
</dbReference>
<dbReference type="Proteomes" id="UP000010932">
    <property type="component" value="Unassembled WGS sequence"/>
</dbReference>
<dbReference type="GO" id="GO:0008270">
    <property type="term" value="F:zinc ion binding"/>
    <property type="evidence" value="ECO:0007669"/>
    <property type="project" value="InterPro"/>
</dbReference>
<evidence type="ECO:0000313" key="3">
    <source>
        <dbReference type="Proteomes" id="UP000010932"/>
    </source>
</evidence>
<protein>
    <recommendedName>
        <fullName evidence="1">HNH domain-containing protein</fullName>
    </recommendedName>
</protein>
<dbReference type="REBASE" id="66236">
    <property type="entry name" value="Mae98ORF3747P"/>
</dbReference>
<dbReference type="GO" id="GO:0003676">
    <property type="term" value="F:nucleic acid binding"/>
    <property type="evidence" value="ECO:0007669"/>
    <property type="project" value="InterPro"/>
</dbReference>
<dbReference type="EMBL" id="ANKQ01000002">
    <property type="protein sequence ID" value="ELP53384.1"/>
    <property type="molecule type" value="Genomic_DNA"/>
</dbReference>
<name>L7E2W6_MICAE</name>
<dbReference type="PATRIC" id="fig|1134457.3.peg.2572"/>
<feature type="domain" description="HNH" evidence="1">
    <location>
        <begin position="197"/>
        <end position="229"/>
    </location>
</feature>
<dbReference type="GO" id="GO:0004519">
    <property type="term" value="F:endonuclease activity"/>
    <property type="evidence" value="ECO:0007669"/>
    <property type="project" value="InterPro"/>
</dbReference>